<dbReference type="SUPFAM" id="SSF54980">
    <property type="entry name" value="EF-G C-terminal domain-like"/>
    <property type="match status" value="2"/>
</dbReference>
<comment type="caution">
    <text evidence="5">The sequence shown here is derived from an EMBL/GenBank/DDBJ whole genome shotgun (WGS) entry which is preliminary data.</text>
</comment>
<dbReference type="GO" id="GO:0005525">
    <property type="term" value="F:GTP binding"/>
    <property type="evidence" value="ECO:0007669"/>
    <property type="project" value="UniProtKB-UniRule"/>
</dbReference>
<dbReference type="InterPro" id="IPR000640">
    <property type="entry name" value="EFG_V-like"/>
</dbReference>
<dbReference type="Pfam" id="PF00009">
    <property type="entry name" value="GTP_EFTU"/>
    <property type="match status" value="1"/>
</dbReference>
<dbReference type="CDD" id="cd03710">
    <property type="entry name" value="BipA_TypA_C"/>
    <property type="match status" value="1"/>
</dbReference>
<dbReference type="GO" id="GO:0000049">
    <property type="term" value="F:tRNA binding"/>
    <property type="evidence" value="ECO:0007669"/>
    <property type="project" value="UniProtKB-KW"/>
</dbReference>
<keyword evidence="3" id="KW-0378">Hydrolase</keyword>
<dbReference type="FunFam" id="2.40.50.250:FF:000001">
    <property type="entry name" value="GTP-binding protein TypA"/>
    <property type="match status" value="1"/>
</dbReference>
<dbReference type="OrthoDB" id="9802948at2"/>
<dbReference type="InterPro" id="IPR048876">
    <property type="entry name" value="BipA_C"/>
</dbReference>
<dbReference type="PANTHER" id="PTHR42908">
    <property type="entry name" value="TRANSLATION ELONGATION FACTOR-RELATED"/>
    <property type="match status" value="1"/>
</dbReference>
<dbReference type="PANTHER" id="PTHR42908:SF8">
    <property type="entry name" value="TR-TYPE G DOMAIN-CONTAINING PROTEIN"/>
    <property type="match status" value="1"/>
</dbReference>
<dbReference type="PRINTS" id="PR00315">
    <property type="entry name" value="ELONGATNFCT"/>
</dbReference>
<dbReference type="InterPro" id="IPR047042">
    <property type="entry name" value="BipA_II"/>
</dbReference>
<evidence type="ECO:0000256" key="2">
    <source>
        <dbReference type="ARBA" id="ARBA00023134"/>
    </source>
</evidence>
<dbReference type="InterPro" id="IPR005225">
    <property type="entry name" value="Small_GTP-bd"/>
</dbReference>
<dbReference type="InterPro" id="IPR006298">
    <property type="entry name" value="BipA"/>
</dbReference>
<dbReference type="InterPro" id="IPR035651">
    <property type="entry name" value="BipA_V"/>
</dbReference>
<keyword evidence="3" id="KW-0820">tRNA-binding</keyword>
<evidence type="ECO:0000256" key="3">
    <source>
        <dbReference type="HAMAP-Rule" id="MF_00849"/>
    </source>
</evidence>
<dbReference type="GO" id="GO:0003924">
    <property type="term" value="F:GTPase activity"/>
    <property type="evidence" value="ECO:0007669"/>
    <property type="project" value="UniProtKB-UniRule"/>
</dbReference>
<dbReference type="Proteomes" id="UP000094487">
    <property type="component" value="Unassembled WGS sequence"/>
</dbReference>
<evidence type="ECO:0000313" key="5">
    <source>
        <dbReference type="EMBL" id="ODP39375.1"/>
    </source>
</evidence>
<gene>
    <name evidence="3" type="primary">bipA</name>
    <name evidence="5" type="ORF">BFL28_09805</name>
</gene>
<feature type="domain" description="Tr-type G" evidence="4">
    <location>
        <begin position="1"/>
        <end position="196"/>
    </location>
</feature>
<name>A0A1E3M1Y3_9SPHN</name>
<dbReference type="GO" id="GO:0005829">
    <property type="term" value="C:cytosol"/>
    <property type="evidence" value="ECO:0007669"/>
    <property type="project" value="TreeGrafter"/>
</dbReference>
<comment type="catalytic activity">
    <reaction evidence="3">
        <text>GTP + H2O = GDP + phosphate + H(+)</text>
        <dbReference type="Rhea" id="RHEA:19669"/>
        <dbReference type="ChEBI" id="CHEBI:15377"/>
        <dbReference type="ChEBI" id="CHEBI:15378"/>
        <dbReference type="ChEBI" id="CHEBI:37565"/>
        <dbReference type="ChEBI" id="CHEBI:43474"/>
        <dbReference type="ChEBI" id="CHEBI:58189"/>
    </reaction>
</comment>
<dbReference type="CDD" id="cd01891">
    <property type="entry name" value="TypA_BipA"/>
    <property type="match status" value="1"/>
</dbReference>
<dbReference type="InterPro" id="IPR047043">
    <property type="entry name" value="BipA_III"/>
</dbReference>
<dbReference type="GO" id="GO:0043022">
    <property type="term" value="F:ribosome binding"/>
    <property type="evidence" value="ECO:0007669"/>
    <property type="project" value="UniProtKB-UniRule"/>
</dbReference>
<dbReference type="InterPro" id="IPR031157">
    <property type="entry name" value="G_TR_CS"/>
</dbReference>
<keyword evidence="3" id="KW-0690">Ribosome biogenesis</keyword>
<dbReference type="Gene3D" id="2.40.50.250">
    <property type="entry name" value="bipa protein"/>
    <property type="match status" value="1"/>
</dbReference>
<dbReference type="GO" id="GO:1990904">
    <property type="term" value="C:ribonucleoprotein complex"/>
    <property type="evidence" value="ECO:0007669"/>
    <property type="project" value="TreeGrafter"/>
</dbReference>
<keyword evidence="3" id="KW-0963">Cytoplasm</keyword>
<evidence type="ECO:0000256" key="1">
    <source>
        <dbReference type="ARBA" id="ARBA00022741"/>
    </source>
</evidence>
<dbReference type="NCBIfam" id="TIGR01394">
    <property type="entry name" value="TypA_BipA"/>
    <property type="match status" value="1"/>
</dbReference>
<sequence>MNLRNVAIIAHVDHGKTTLVDQLFRQSGTFRDNQRVEERAMDSNDLEKERGITILAKPTSVEWNGTRINIVDTPGHADFGGEVERILSMVDGVILLVDSSEGAMPQTKFVTGKALKLGLRPIVVVNKVDRPDERIQEVLDEVFDLFVSLDATDEQLDFPVLYASGRNGYANAEPDKREGTLEPLFQKIVDHVPPPALDVDAPFTFLVTLLDRDNFLGRVLTGRVTSGKIKANQAIHALDMDGNVIETGRASKIMSFRGLERVPVDEASAGDIISLAGLTVATVSNTIADTSVSVPIQAQPIDPPTLSMRFAVNDSPMAGREGSKVTSRMIRDRLLREAESNVAIKVTEAADKDSFEVAGRGELQLGVLIETMRREGFELGISRPRVLLQEENGQKMEPYETVIIDVDDEHSGSVVEKMNLRKAEMTDMRPSGGGKTRITFSAPSRGMIGYHGEFLSDTRGTGIMNRLFEKYGPYKGVIEGRKNGVLISNGTGEANAYSLNSLEERGILFVGHGEALYEGMIIGENAKPDDLEVNPMKAKQLTNIRSSGKDDAIRLTPPKKMTLEQAIAYIDDDEMVEVTPKTIRLRKRFLDPHERKRQSRAKQAA</sequence>
<keyword evidence="1 3" id="KW-0547">Nucleotide-binding</keyword>
<dbReference type="PROSITE" id="PS00301">
    <property type="entry name" value="G_TR_1"/>
    <property type="match status" value="1"/>
</dbReference>
<dbReference type="InterPro" id="IPR042116">
    <property type="entry name" value="TypA/BipA_C"/>
</dbReference>
<dbReference type="SUPFAM" id="SSF50447">
    <property type="entry name" value="Translation proteins"/>
    <property type="match status" value="1"/>
</dbReference>
<dbReference type="NCBIfam" id="TIGR00231">
    <property type="entry name" value="small_GTP"/>
    <property type="match status" value="1"/>
</dbReference>
<dbReference type="Pfam" id="PF00679">
    <property type="entry name" value="EFG_C"/>
    <property type="match status" value="1"/>
</dbReference>
<dbReference type="FunFam" id="3.30.70.870:FF:000003">
    <property type="entry name" value="GTP-binding protein TypA"/>
    <property type="match status" value="1"/>
</dbReference>
<dbReference type="Gene3D" id="3.40.50.300">
    <property type="entry name" value="P-loop containing nucleotide triphosphate hydrolases"/>
    <property type="match status" value="1"/>
</dbReference>
<keyword evidence="3" id="KW-0694">RNA-binding</keyword>
<dbReference type="GO" id="GO:0019843">
    <property type="term" value="F:rRNA binding"/>
    <property type="evidence" value="ECO:0007669"/>
    <property type="project" value="UniProtKB-KW"/>
</dbReference>
<dbReference type="GO" id="GO:0000027">
    <property type="term" value="P:ribosomal large subunit assembly"/>
    <property type="evidence" value="ECO:0007669"/>
    <property type="project" value="UniProtKB-UniRule"/>
</dbReference>
<dbReference type="InterPro" id="IPR004161">
    <property type="entry name" value="EFTu-like_2"/>
</dbReference>
<comment type="subcellular location">
    <subcellularLocation>
        <location evidence="3">Cytoplasm</location>
    </subcellularLocation>
    <text evidence="3">Binds to ribosomes.</text>
</comment>
<reference evidence="5 6" key="1">
    <citation type="submission" date="2016-08" db="EMBL/GenBank/DDBJ databases">
        <title>Draft genome of the agarase producing Sphingomonas sp. MCT13.</title>
        <authorList>
            <person name="D'Andrea M.M."/>
            <person name="Rossolini G.M."/>
            <person name="Thaller M.C."/>
        </authorList>
    </citation>
    <scope>NUCLEOTIDE SEQUENCE [LARGE SCALE GENOMIC DNA]</scope>
    <source>
        <strain evidence="5 6">MCT13</strain>
    </source>
</reference>
<dbReference type="STRING" id="1888892.BFL28_09805"/>
<dbReference type="FunFam" id="3.30.70.240:FF:000002">
    <property type="entry name" value="GTP-binding protein TypA"/>
    <property type="match status" value="1"/>
</dbReference>
<accession>A0A1E3M1Y3</accession>
<dbReference type="Gene3D" id="3.30.70.240">
    <property type="match status" value="1"/>
</dbReference>
<dbReference type="Pfam" id="PF21018">
    <property type="entry name" value="BipA_C"/>
    <property type="match status" value="1"/>
</dbReference>
<dbReference type="PROSITE" id="PS51722">
    <property type="entry name" value="G_TR_2"/>
    <property type="match status" value="1"/>
</dbReference>
<feature type="binding site" evidence="3">
    <location>
        <begin position="126"/>
        <end position="129"/>
    </location>
    <ligand>
        <name>GTP</name>
        <dbReference type="ChEBI" id="CHEBI:37565"/>
    </ligand>
</feature>
<evidence type="ECO:0000259" key="4">
    <source>
        <dbReference type="PROSITE" id="PS51722"/>
    </source>
</evidence>
<dbReference type="EMBL" id="MDDS01000005">
    <property type="protein sequence ID" value="ODP39375.1"/>
    <property type="molecule type" value="Genomic_DNA"/>
</dbReference>
<dbReference type="HAMAP" id="MF_00849">
    <property type="entry name" value="BipA"/>
    <property type="match status" value="1"/>
</dbReference>
<keyword evidence="6" id="KW-1185">Reference proteome</keyword>
<dbReference type="InterPro" id="IPR047041">
    <property type="entry name" value="BipA_GTP-bd_dom"/>
</dbReference>
<dbReference type="Gene3D" id="3.30.70.870">
    <property type="entry name" value="Elongation Factor G (Translational Gtpase), domain 3"/>
    <property type="match status" value="1"/>
</dbReference>
<feature type="binding site" evidence="3">
    <location>
        <begin position="13"/>
        <end position="18"/>
    </location>
    <ligand>
        <name>GTP</name>
        <dbReference type="ChEBI" id="CHEBI:37565"/>
    </ligand>
</feature>
<dbReference type="InterPro" id="IPR000795">
    <property type="entry name" value="T_Tr_GTP-bd_dom"/>
</dbReference>
<organism evidence="5 6">
    <name type="scientific">Sphingomonas turrisvirgatae</name>
    <dbReference type="NCBI Taxonomy" id="1888892"/>
    <lineage>
        <taxon>Bacteria</taxon>
        <taxon>Pseudomonadati</taxon>
        <taxon>Pseudomonadota</taxon>
        <taxon>Alphaproteobacteria</taxon>
        <taxon>Sphingomonadales</taxon>
        <taxon>Sphingomonadaceae</taxon>
        <taxon>Sphingomonas</taxon>
    </lineage>
</organism>
<evidence type="ECO:0000313" key="6">
    <source>
        <dbReference type="Proteomes" id="UP000094487"/>
    </source>
</evidence>
<dbReference type="InterPro" id="IPR027417">
    <property type="entry name" value="P-loop_NTPase"/>
</dbReference>
<dbReference type="SUPFAM" id="SSF52540">
    <property type="entry name" value="P-loop containing nucleoside triphosphate hydrolases"/>
    <property type="match status" value="1"/>
</dbReference>
<dbReference type="AlphaFoldDB" id="A0A1E3M1Y3"/>
<comment type="subunit">
    <text evidence="3">Monomer.</text>
</comment>
<keyword evidence="3" id="KW-0699">rRNA-binding</keyword>
<dbReference type="Pfam" id="PF03144">
    <property type="entry name" value="GTP_EFTU_D2"/>
    <property type="match status" value="1"/>
</dbReference>
<dbReference type="CDD" id="cd03691">
    <property type="entry name" value="BipA_TypA_II"/>
    <property type="match status" value="1"/>
</dbReference>
<dbReference type="EC" id="3.6.5.-" evidence="3"/>
<dbReference type="InterPro" id="IPR009000">
    <property type="entry name" value="Transl_B-barrel_sf"/>
</dbReference>
<keyword evidence="2 3" id="KW-0342">GTP-binding</keyword>
<dbReference type="GO" id="GO:0097216">
    <property type="term" value="F:guanosine tetraphosphate binding"/>
    <property type="evidence" value="ECO:0007669"/>
    <property type="project" value="UniProtKB-ARBA"/>
</dbReference>
<dbReference type="RefSeq" id="WP_069318876.1">
    <property type="nucleotide sequence ID" value="NZ_MDDS01000005.1"/>
</dbReference>
<dbReference type="InterPro" id="IPR035647">
    <property type="entry name" value="EFG_III/V"/>
</dbReference>
<dbReference type="Gene3D" id="2.40.30.10">
    <property type="entry name" value="Translation factors"/>
    <property type="match status" value="1"/>
</dbReference>
<comment type="similarity">
    <text evidence="3">Belongs to the TRAFAC class translation factor GTPase superfamily. Classic translation factor GTPase family. BipA subfamily.</text>
</comment>
<dbReference type="CDD" id="cd16263">
    <property type="entry name" value="BipA_III"/>
    <property type="match status" value="1"/>
</dbReference>
<protein>
    <recommendedName>
        <fullName evidence="3">Large ribosomal subunit assembly factor BipA</fullName>
        <ecNumber evidence="3">3.6.5.-</ecNumber>
    </recommendedName>
    <alternativeName>
        <fullName evidence="3">GTP-binding protein BipA</fullName>
    </alternativeName>
</protein>
<dbReference type="FunFam" id="3.40.50.300:FF:000055">
    <property type="entry name" value="GTP-binding protein TypA"/>
    <property type="match status" value="1"/>
</dbReference>
<comment type="function">
    <text evidence="3">A 50S ribosomal subunit assembly protein with GTPase activity, required for 50S subunit assembly at low temperatures, may also play a role in translation. Binds GTP and analogs. Binds the 70S ribosome between the 30S and 50S subunits, in a similar position as ribosome-bound EF-G; it contacts a number of ribosomal proteins, both rRNAs and the A-site tRNA.</text>
</comment>
<proteinExistence type="inferred from homology"/>